<dbReference type="OrthoDB" id="1491115at2"/>
<accession>A0A4Q0T5M7</accession>
<keyword evidence="2" id="KW-1185">Reference proteome</keyword>
<dbReference type="AlphaFoldDB" id="A0A4Q0T5M7"/>
<name>A0A4Q0T5M7_9BACT</name>
<reference evidence="1 2" key="1">
    <citation type="submission" date="2018-11" db="EMBL/GenBank/DDBJ databases">
        <authorList>
            <person name="Mardanov A.V."/>
            <person name="Ravin N.V."/>
            <person name="Dedysh S.N."/>
        </authorList>
    </citation>
    <scope>NUCLEOTIDE SEQUENCE [LARGE SCALE GENOMIC DNA]</scope>
    <source>
        <strain evidence="1 2">AF10</strain>
    </source>
</reference>
<organism evidence="1 2">
    <name type="scientific">Granulicella sibirica</name>
    <dbReference type="NCBI Taxonomy" id="2479048"/>
    <lineage>
        <taxon>Bacteria</taxon>
        <taxon>Pseudomonadati</taxon>
        <taxon>Acidobacteriota</taxon>
        <taxon>Terriglobia</taxon>
        <taxon>Terriglobales</taxon>
        <taxon>Acidobacteriaceae</taxon>
        <taxon>Granulicella</taxon>
    </lineage>
</organism>
<comment type="caution">
    <text evidence="1">The sequence shown here is derived from an EMBL/GenBank/DDBJ whole genome shotgun (WGS) entry which is preliminary data.</text>
</comment>
<sequence length="442" mass="48699">MTTRKTRTTNTTSTTKPDGFTIGVGFRKTYPRTELAKWDPSLRTRDPLQILKSAEGERLPELMPLKYQRMSASPFGFFRGAAPVMAYDLSLSANTGVITQLCGDAHVQNLGAYSGPDGRLVFDINDFDETVRGPFEWDIKRMATSMLLAGNDAGVRKTACNAAAAVFLTSYCDLMRQLAGMPILEVARYQVHRLGSIAPISKILLNAQRATPVHTLERLTEPYKTKRRFRSQPPLLRRVTGNEAQAVLASLIGFRQSLIPARQHFFGQFTPVDIAFKVVGTGSVGLRDYVIYMAGNGPGDPLFLQIKQEAASVYAEYLRKHTELRENQGQRTAEGQQAMQFQSDPLLGWTTLDGRDYLVRQLNDHKASVDITGLKASDLSQYAAVCGEILARGHARAGDARIIAGYIGGGKRFTAAILEFAALYAAQSVSDWKLLVSQPKLT</sequence>
<dbReference type="InterPro" id="IPR018721">
    <property type="entry name" value="DUF2252"/>
</dbReference>
<proteinExistence type="predicted"/>
<dbReference type="EMBL" id="RDSM01000001">
    <property type="protein sequence ID" value="RXH57930.1"/>
    <property type="molecule type" value="Genomic_DNA"/>
</dbReference>
<dbReference type="PANTHER" id="PTHR39441">
    <property type="entry name" value="DUF2252 DOMAIN-CONTAINING PROTEIN"/>
    <property type="match status" value="1"/>
</dbReference>
<dbReference type="Pfam" id="PF10009">
    <property type="entry name" value="DUF2252"/>
    <property type="match status" value="1"/>
</dbReference>
<evidence type="ECO:0000313" key="2">
    <source>
        <dbReference type="Proteomes" id="UP000289437"/>
    </source>
</evidence>
<dbReference type="Proteomes" id="UP000289437">
    <property type="component" value="Unassembled WGS sequence"/>
</dbReference>
<gene>
    <name evidence="1" type="ORF">GRAN_1240</name>
</gene>
<dbReference type="RefSeq" id="WP_128912023.1">
    <property type="nucleotide sequence ID" value="NZ_RDSM01000001.1"/>
</dbReference>
<evidence type="ECO:0008006" key="3">
    <source>
        <dbReference type="Google" id="ProtNLM"/>
    </source>
</evidence>
<evidence type="ECO:0000313" key="1">
    <source>
        <dbReference type="EMBL" id="RXH57930.1"/>
    </source>
</evidence>
<protein>
    <recommendedName>
        <fullName evidence="3">DUF2252 domain-containing protein</fullName>
    </recommendedName>
</protein>
<reference evidence="2" key="2">
    <citation type="submission" date="2019-02" db="EMBL/GenBank/DDBJ databases">
        <title>Granulicella sibirica sp. nov., a psychrotolerant acidobacterium isolated from an organic soil layer in forested tundra, West Siberia.</title>
        <authorList>
            <person name="Oshkin I.Y."/>
            <person name="Kulichevskaya I.S."/>
            <person name="Rijpstra W.I.C."/>
            <person name="Sinninghe Damste J.S."/>
            <person name="Rakitin A.L."/>
            <person name="Ravin N.V."/>
            <person name="Dedysh S.N."/>
        </authorList>
    </citation>
    <scope>NUCLEOTIDE SEQUENCE [LARGE SCALE GENOMIC DNA]</scope>
    <source>
        <strain evidence="2">AF10</strain>
    </source>
</reference>
<dbReference type="PANTHER" id="PTHR39441:SF1">
    <property type="entry name" value="DUF2252 DOMAIN-CONTAINING PROTEIN"/>
    <property type="match status" value="1"/>
</dbReference>